<feature type="compositionally biased region" description="Low complexity" evidence="6">
    <location>
        <begin position="95"/>
        <end position="104"/>
    </location>
</feature>
<keyword evidence="9" id="KW-1185">Reference proteome</keyword>
<feature type="compositionally biased region" description="Basic and acidic residues" evidence="6">
    <location>
        <begin position="175"/>
        <end position="185"/>
    </location>
</feature>
<dbReference type="GO" id="GO:0005634">
    <property type="term" value="C:nucleus"/>
    <property type="evidence" value="ECO:0007669"/>
    <property type="project" value="UniProtKB-SubCell"/>
</dbReference>
<dbReference type="EMBL" id="KZ084105">
    <property type="protein sequence ID" value="OSD02480.1"/>
    <property type="molecule type" value="Genomic_DNA"/>
</dbReference>
<evidence type="ECO:0000259" key="7">
    <source>
        <dbReference type="PROSITE" id="PS50048"/>
    </source>
</evidence>
<feature type="region of interest" description="Disordered" evidence="6">
    <location>
        <begin position="174"/>
        <end position="198"/>
    </location>
</feature>
<dbReference type="PROSITE" id="PS50048">
    <property type="entry name" value="ZN2_CY6_FUNGAL_2"/>
    <property type="match status" value="1"/>
</dbReference>
<proteinExistence type="predicted"/>
<accession>A0A1Y2IMZ9</accession>
<feature type="region of interest" description="Disordered" evidence="6">
    <location>
        <begin position="35"/>
        <end position="115"/>
    </location>
</feature>
<gene>
    <name evidence="8" type="ORF">PYCCODRAFT_1425319</name>
</gene>
<protein>
    <recommendedName>
        <fullName evidence="7">Zn(2)-C6 fungal-type domain-containing protein</fullName>
    </recommendedName>
</protein>
<evidence type="ECO:0000313" key="8">
    <source>
        <dbReference type="EMBL" id="OSD02480.1"/>
    </source>
</evidence>
<keyword evidence="3" id="KW-0805">Transcription regulation</keyword>
<dbReference type="InterPro" id="IPR001138">
    <property type="entry name" value="Zn2Cys6_DnaBD"/>
</dbReference>
<dbReference type="PANTHER" id="PTHR47338">
    <property type="entry name" value="ZN(II)2CYS6 TRANSCRIPTION FACTOR (EUROFUNG)-RELATED"/>
    <property type="match status" value="1"/>
</dbReference>
<dbReference type="CDD" id="cd12148">
    <property type="entry name" value="fungal_TF_MHR"/>
    <property type="match status" value="1"/>
</dbReference>
<feature type="compositionally biased region" description="Polar residues" evidence="6">
    <location>
        <begin position="189"/>
        <end position="198"/>
    </location>
</feature>
<comment type="subcellular location">
    <subcellularLocation>
        <location evidence="1">Nucleus</location>
    </subcellularLocation>
</comment>
<organism evidence="8 9">
    <name type="scientific">Trametes coccinea (strain BRFM310)</name>
    <name type="common">Pycnoporus coccineus</name>
    <dbReference type="NCBI Taxonomy" id="1353009"/>
    <lineage>
        <taxon>Eukaryota</taxon>
        <taxon>Fungi</taxon>
        <taxon>Dikarya</taxon>
        <taxon>Basidiomycota</taxon>
        <taxon>Agaricomycotina</taxon>
        <taxon>Agaricomycetes</taxon>
        <taxon>Polyporales</taxon>
        <taxon>Polyporaceae</taxon>
        <taxon>Trametes</taxon>
    </lineage>
</organism>
<evidence type="ECO:0000256" key="5">
    <source>
        <dbReference type="ARBA" id="ARBA00023242"/>
    </source>
</evidence>
<keyword evidence="5" id="KW-0539">Nucleus</keyword>
<dbReference type="Pfam" id="PF00172">
    <property type="entry name" value="Zn_clus"/>
    <property type="match status" value="1"/>
</dbReference>
<feature type="compositionally biased region" description="Polar residues" evidence="6">
    <location>
        <begin position="69"/>
        <end position="85"/>
    </location>
</feature>
<feature type="region of interest" description="Disordered" evidence="6">
    <location>
        <begin position="225"/>
        <end position="263"/>
    </location>
</feature>
<keyword evidence="2" id="KW-0479">Metal-binding</keyword>
<dbReference type="GO" id="GO:0008270">
    <property type="term" value="F:zinc ion binding"/>
    <property type="evidence" value="ECO:0007669"/>
    <property type="project" value="InterPro"/>
</dbReference>
<evidence type="ECO:0000256" key="4">
    <source>
        <dbReference type="ARBA" id="ARBA00023163"/>
    </source>
</evidence>
<evidence type="ECO:0000256" key="2">
    <source>
        <dbReference type="ARBA" id="ARBA00022723"/>
    </source>
</evidence>
<dbReference type="InterPro" id="IPR050815">
    <property type="entry name" value="TF_fung"/>
</dbReference>
<dbReference type="OrthoDB" id="2123952at2759"/>
<keyword evidence="4" id="KW-0804">Transcription</keyword>
<dbReference type="AlphaFoldDB" id="A0A1Y2IMZ9"/>
<dbReference type="GO" id="GO:0000981">
    <property type="term" value="F:DNA-binding transcription factor activity, RNA polymerase II-specific"/>
    <property type="evidence" value="ECO:0007669"/>
    <property type="project" value="InterPro"/>
</dbReference>
<dbReference type="Proteomes" id="UP000193067">
    <property type="component" value="Unassembled WGS sequence"/>
</dbReference>
<evidence type="ECO:0000313" key="9">
    <source>
        <dbReference type="Proteomes" id="UP000193067"/>
    </source>
</evidence>
<evidence type="ECO:0000256" key="1">
    <source>
        <dbReference type="ARBA" id="ARBA00004123"/>
    </source>
</evidence>
<dbReference type="CDD" id="cd00067">
    <property type="entry name" value="GAL4"/>
    <property type="match status" value="1"/>
</dbReference>
<dbReference type="SMART" id="SM00066">
    <property type="entry name" value="GAL4"/>
    <property type="match status" value="1"/>
</dbReference>
<feature type="compositionally biased region" description="Polar residues" evidence="6">
    <location>
        <begin position="225"/>
        <end position="236"/>
    </location>
</feature>
<dbReference type="PANTHER" id="PTHR47338:SF29">
    <property type="entry name" value="ZN(2)-C6 FUNGAL-TYPE DOMAIN-CONTAINING PROTEIN"/>
    <property type="match status" value="1"/>
</dbReference>
<dbReference type="Gene3D" id="4.10.240.10">
    <property type="entry name" value="Zn(2)-C6 fungal-type DNA-binding domain"/>
    <property type="match status" value="1"/>
</dbReference>
<evidence type="ECO:0000256" key="3">
    <source>
        <dbReference type="ARBA" id="ARBA00023015"/>
    </source>
</evidence>
<sequence length="533" mass="59059">MSEDDTTNFSDSYTHLPSDVTLRWLDSLALQDEQLDANASEGHQRKEPLDPDSDVDLPLAQSLAEDSGCPTTVQCSLEQSSSQGNDSRDANPCHAASSSSSATSQRAKKTQAQIALDPSQPLTAAGRLRVRVYVACHDCRSLKIRCDGAKPLCHNCHRRAPETLACTYDSLPRGRGQDKVPDTRRKLASGNQTADAHGANSTRGVCLLWHYENLLEREIQDPVSSFDPSTFNSSETEAYHKPARTQKAPEPDEEQDPGRELTPEPSVLLTRETWWDSLLRMYASEDIGQELQDISLTADQRFMYTQRIFVDIRALLHRSVYRASFLHLPRFFEVLIDPERRSSIQPGLILAMLALGTFVQSSNLRLGARGRKRAPKLVEQAHAALQASLSPRWVDIGLAQAAWFLASFEIQVHPEQSWEHNRSTFVLLDSLLSHTPHRSLLRTYRDRTALYFQLKLLAAARSIHSGSRRADYGLPGQREKWQNIRMKLIEACVEASVPLPSSALPPPISQAGLCAPLGPGSSQGSSSSAIALP</sequence>
<feature type="domain" description="Zn(2)-C6 fungal-type" evidence="7">
    <location>
        <begin position="135"/>
        <end position="168"/>
    </location>
</feature>
<evidence type="ECO:0000256" key="6">
    <source>
        <dbReference type="SAM" id="MobiDB-lite"/>
    </source>
</evidence>
<dbReference type="InterPro" id="IPR036864">
    <property type="entry name" value="Zn2-C6_fun-type_DNA-bd_sf"/>
</dbReference>
<dbReference type="SUPFAM" id="SSF57701">
    <property type="entry name" value="Zn2/Cys6 DNA-binding domain"/>
    <property type="match status" value="1"/>
</dbReference>
<name>A0A1Y2IMZ9_TRAC3</name>
<reference evidence="8 9" key="1">
    <citation type="journal article" date="2015" name="Biotechnol. Biofuels">
        <title>Enhanced degradation of softwood versus hardwood by the white-rot fungus Pycnoporus coccineus.</title>
        <authorList>
            <person name="Couturier M."/>
            <person name="Navarro D."/>
            <person name="Chevret D."/>
            <person name="Henrissat B."/>
            <person name="Piumi F."/>
            <person name="Ruiz-Duenas F.J."/>
            <person name="Martinez A.T."/>
            <person name="Grigoriev I.V."/>
            <person name="Riley R."/>
            <person name="Lipzen A."/>
            <person name="Berrin J.G."/>
            <person name="Master E.R."/>
            <person name="Rosso M.N."/>
        </authorList>
    </citation>
    <scope>NUCLEOTIDE SEQUENCE [LARGE SCALE GENOMIC DNA]</scope>
    <source>
        <strain evidence="8 9">BRFM310</strain>
    </source>
</reference>